<evidence type="ECO:0000313" key="3">
    <source>
        <dbReference type="Proteomes" id="UP000266723"/>
    </source>
</evidence>
<name>A0ABQ7DN15_BRACR</name>
<organism evidence="2 3">
    <name type="scientific">Brassica cretica</name>
    <name type="common">Mustard</name>
    <dbReference type="NCBI Taxonomy" id="69181"/>
    <lineage>
        <taxon>Eukaryota</taxon>
        <taxon>Viridiplantae</taxon>
        <taxon>Streptophyta</taxon>
        <taxon>Embryophyta</taxon>
        <taxon>Tracheophyta</taxon>
        <taxon>Spermatophyta</taxon>
        <taxon>Magnoliopsida</taxon>
        <taxon>eudicotyledons</taxon>
        <taxon>Gunneridae</taxon>
        <taxon>Pentapetalae</taxon>
        <taxon>rosids</taxon>
        <taxon>malvids</taxon>
        <taxon>Brassicales</taxon>
        <taxon>Brassicaceae</taxon>
        <taxon>Brassiceae</taxon>
        <taxon>Brassica</taxon>
    </lineage>
</organism>
<accession>A0ABQ7DN15</accession>
<dbReference type="EMBL" id="QGKV02000649">
    <property type="protein sequence ID" value="KAF3578645.1"/>
    <property type="molecule type" value="Genomic_DNA"/>
</dbReference>
<feature type="compositionally biased region" description="Low complexity" evidence="1">
    <location>
        <begin position="21"/>
        <end position="31"/>
    </location>
</feature>
<dbReference type="PANTHER" id="PTHR33411:SF34">
    <property type="entry name" value="PROTEIN, PUTATIVE-RELATED"/>
    <property type="match status" value="1"/>
</dbReference>
<feature type="region of interest" description="Disordered" evidence="1">
    <location>
        <begin position="172"/>
        <end position="191"/>
    </location>
</feature>
<reference evidence="2 3" key="1">
    <citation type="journal article" date="2020" name="BMC Genomics">
        <title>Intraspecific diversification of the crop wild relative Brassica cretica Lam. using demographic model selection.</title>
        <authorList>
            <person name="Kioukis A."/>
            <person name="Michalopoulou V.A."/>
            <person name="Briers L."/>
            <person name="Pirintsos S."/>
            <person name="Studholme D.J."/>
            <person name="Pavlidis P."/>
            <person name="Sarris P.F."/>
        </authorList>
    </citation>
    <scope>NUCLEOTIDE SEQUENCE [LARGE SCALE GENOMIC DNA]</scope>
    <source>
        <strain evidence="3">cv. PFS-1207/04</strain>
    </source>
</reference>
<dbReference type="InterPro" id="IPR004252">
    <property type="entry name" value="Probable_transposase_24"/>
</dbReference>
<feature type="region of interest" description="Disordered" evidence="1">
    <location>
        <begin position="1"/>
        <end position="40"/>
    </location>
</feature>
<evidence type="ECO:0000256" key="1">
    <source>
        <dbReference type="SAM" id="MobiDB-lite"/>
    </source>
</evidence>
<sequence length="285" mass="31361">MRTASMPPGTTTGSAQPTRPPGVVGSSTSSAAPPPPSPYERRTKEALLRASSIINQPHLHPDKINGAFVIGVDPEVHEFIKATWQGNYWGPWQSWVKVPEEMRTSLKMHVHGAGPRTFANIAYKMVVDEGFEGPVSYPDLVRKTHTRKDGTFIDERAEALVLEVEKVVEEMLQEGSPGGDSQTDSTAGTTTSKRLLLTQEYIKRGETRRGTIYGLGNLQYKNKRPSESVPAALKRDIDIEMRVSGLETLSSPHDQPQAPGDAQPQHLITDNHSAFDRWCNAELGL</sequence>
<feature type="compositionally biased region" description="Polar residues" evidence="1">
    <location>
        <begin position="8"/>
        <end position="17"/>
    </location>
</feature>
<dbReference type="PANTHER" id="PTHR33411">
    <property type="entry name" value="OS08G0392500 PROTEIN"/>
    <property type="match status" value="1"/>
</dbReference>
<dbReference type="Pfam" id="PF03004">
    <property type="entry name" value="Transposase_24"/>
    <property type="match status" value="1"/>
</dbReference>
<proteinExistence type="predicted"/>
<comment type="caution">
    <text evidence="2">The sequence shown here is derived from an EMBL/GenBank/DDBJ whole genome shotgun (WGS) entry which is preliminary data.</text>
</comment>
<dbReference type="Proteomes" id="UP000266723">
    <property type="component" value="Unassembled WGS sequence"/>
</dbReference>
<keyword evidence="3" id="KW-1185">Reference proteome</keyword>
<feature type="compositionally biased region" description="Polar residues" evidence="1">
    <location>
        <begin position="179"/>
        <end position="191"/>
    </location>
</feature>
<gene>
    <name evidence="2" type="ORF">DY000_02032219</name>
</gene>
<protein>
    <submittedName>
        <fullName evidence="2">Uncharacterized protein</fullName>
    </submittedName>
</protein>
<evidence type="ECO:0000313" key="2">
    <source>
        <dbReference type="EMBL" id="KAF3578645.1"/>
    </source>
</evidence>